<feature type="compositionally biased region" description="Polar residues" evidence="12">
    <location>
        <begin position="1"/>
        <end position="19"/>
    </location>
</feature>
<reference evidence="15 16" key="1">
    <citation type="submission" date="2018-07" db="EMBL/GenBank/DDBJ databases">
        <title>Genome sequencing of oomycete isolates from Chile give support for New Zealand origin for Phytophthora kernoviae and make available the first Nothophytophthora sp. genome.</title>
        <authorList>
            <person name="Studholme D.J."/>
            <person name="Sanfuentes E."/>
            <person name="Panda P."/>
            <person name="Hill R."/>
            <person name="Sambles C."/>
            <person name="Grant M."/>
            <person name="Williams N.M."/>
            <person name="Mcdougal R.L."/>
        </authorList>
    </citation>
    <scope>NUCLEOTIDE SEQUENCE [LARGE SCALE GENOMIC DNA]</scope>
    <source>
        <strain evidence="14">Chile6</strain>
        <strain evidence="13">Chile7</strain>
    </source>
</reference>
<dbReference type="EMBL" id="MBDO02000058">
    <property type="protein sequence ID" value="RLN65156.1"/>
    <property type="molecule type" value="Genomic_DNA"/>
</dbReference>
<dbReference type="GO" id="GO:0030570">
    <property type="term" value="F:pectate lyase activity"/>
    <property type="evidence" value="ECO:0007669"/>
    <property type="project" value="UniProtKB-EC"/>
</dbReference>
<dbReference type="GO" id="GO:0045490">
    <property type="term" value="P:pectin catabolic process"/>
    <property type="evidence" value="ECO:0007669"/>
    <property type="project" value="TreeGrafter"/>
</dbReference>
<evidence type="ECO:0000256" key="5">
    <source>
        <dbReference type="ARBA" id="ARBA00012272"/>
    </source>
</evidence>
<evidence type="ECO:0000256" key="10">
    <source>
        <dbReference type="ARBA" id="ARBA00025679"/>
    </source>
</evidence>
<dbReference type="EC" id="4.2.2.2" evidence="5"/>
<accession>A0A3F2RVR0</accession>
<proteinExistence type="inferred from homology"/>
<evidence type="ECO:0000256" key="4">
    <source>
        <dbReference type="ARBA" id="ARBA00006463"/>
    </source>
</evidence>
<feature type="compositionally biased region" description="Low complexity" evidence="12">
    <location>
        <begin position="210"/>
        <end position="222"/>
    </location>
</feature>
<evidence type="ECO:0000256" key="3">
    <source>
        <dbReference type="ARBA" id="ARBA00004613"/>
    </source>
</evidence>
<dbReference type="GO" id="GO:0005576">
    <property type="term" value="C:extracellular region"/>
    <property type="evidence" value="ECO:0007669"/>
    <property type="project" value="UniProtKB-SubCell"/>
</dbReference>
<gene>
    <name evidence="13" type="ORF">BBJ29_001058</name>
    <name evidence="14" type="ORF">BBP00_00003016</name>
</gene>
<feature type="region of interest" description="Disordered" evidence="12">
    <location>
        <begin position="168"/>
        <end position="273"/>
    </location>
</feature>
<dbReference type="PANTHER" id="PTHR33407:SF9">
    <property type="entry name" value="PECTATE LYASE F-RELATED"/>
    <property type="match status" value="1"/>
</dbReference>
<feature type="region of interest" description="Disordered" evidence="12">
    <location>
        <begin position="1"/>
        <end position="64"/>
    </location>
</feature>
<keyword evidence="9" id="KW-0456">Lyase</keyword>
<organism evidence="14 15">
    <name type="scientific">Phytophthora kernoviae</name>
    <dbReference type="NCBI Taxonomy" id="325452"/>
    <lineage>
        <taxon>Eukaryota</taxon>
        <taxon>Sar</taxon>
        <taxon>Stramenopiles</taxon>
        <taxon>Oomycota</taxon>
        <taxon>Peronosporomycetes</taxon>
        <taxon>Peronosporales</taxon>
        <taxon>Peronosporaceae</taxon>
        <taxon>Phytophthora</taxon>
    </lineage>
</organism>
<dbReference type="Proteomes" id="UP000284657">
    <property type="component" value="Unassembled WGS sequence"/>
</dbReference>
<feature type="compositionally biased region" description="Low complexity" evidence="12">
    <location>
        <begin position="232"/>
        <end position="252"/>
    </location>
</feature>
<feature type="compositionally biased region" description="Basic and acidic residues" evidence="12">
    <location>
        <begin position="25"/>
        <end position="39"/>
    </location>
</feature>
<evidence type="ECO:0000256" key="8">
    <source>
        <dbReference type="ARBA" id="ARBA00022837"/>
    </source>
</evidence>
<dbReference type="AlphaFoldDB" id="A0A3F2RVR0"/>
<keyword evidence="8" id="KW-0106">Calcium</keyword>
<evidence type="ECO:0000313" key="14">
    <source>
        <dbReference type="EMBL" id="RLN65156.1"/>
    </source>
</evidence>
<dbReference type="Pfam" id="PF03211">
    <property type="entry name" value="Pectate_lyase"/>
    <property type="match status" value="1"/>
</dbReference>
<dbReference type="PANTHER" id="PTHR33407">
    <property type="entry name" value="PECTATE LYASE F-RELATED"/>
    <property type="match status" value="1"/>
</dbReference>
<feature type="compositionally biased region" description="Polar residues" evidence="12">
    <location>
        <begin position="51"/>
        <end position="60"/>
    </location>
</feature>
<dbReference type="Gene3D" id="2.160.20.10">
    <property type="entry name" value="Single-stranded right-handed beta-helix, Pectin lyase-like"/>
    <property type="match status" value="2"/>
</dbReference>
<evidence type="ECO:0000256" key="1">
    <source>
        <dbReference type="ARBA" id="ARBA00000695"/>
    </source>
</evidence>
<comment type="cofactor">
    <cofactor evidence="2">
        <name>Ca(2+)</name>
        <dbReference type="ChEBI" id="CHEBI:29108"/>
    </cofactor>
</comment>
<comment type="function">
    <text evidence="10">Pectinolytic enzyme consist of four classes of enzymes: pectin lyase, polygalacturonase, pectin methylesterase and rhamnogalacturonase. Among pectinolytic enzymes, pectin lyase is the most important in depolymerization of pectin, since it cleaves internal glycosidic bonds of highly methylated pectins. Favors pectate, the anion, over pectin, the methyl ester.</text>
</comment>
<dbReference type="InterPro" id="IPR012334">
    <property type="entry name" value="Pectin_lyas_fold"/>
</dbReference>
<dbReference type="EMBL" id="MBAD02001247">
    <property type="protein sequence ID" value="RLN56668.1"/>
    <property type="molecule type" value="Genomic_DNA"/>
</dbReference>
<evidence type="ECO:0000256" key="12">
    <source>
        <dbReference type="SAM" id="MobiDB-lite"/>
    </source>
</evidence>
<comment type="subcellular location">
    <subcellularLocation>
        <location evidence="3">Secreted</location>
    </subcellularLocation>
</comment>
<dbReference type="InterPro" id="IPR004898">
    <property type="entry name" value="Pectate_lyase_PlyH/PlyE-like"/>
</dbReference>
<evidence type="ECO:0000256" key="11">
    <source>
        <dbReference type="ARBA" id="ARBA00039895"/>
    </source>
</evidence>
<evidence type="ECO:0000256" key="6">
    <source>
        <dbReference type="ARBA" id="ARBA00022525"/>
    </source>
</evidence>
<evidence type="ECO:0000313" key="13">
    <source>
        <dbReference type="EMBL" id="RLN56668.1"/>
    </source>
</evidence>
<name>A0A3F2RVR0_9STRA</name>
<dbReference type="InterPro" id="IPR011050">
    <property type="entry name" value="Pectin_lyase_fold/virulence"/>
</dbReference>
<protein>
    <recommendedName>
        <fullName evidence="11">Probable pectate lyase F</fullName>
        <ecNumber evidence="5">4.2.2.2</ecNumber>
    </recommendedName>
</protein>
<evidence type="ECO:0000256" key="2">
    <source>
        <dbReference type="ARBA" id="ARBA00001913"/>
    </source>
</evidence>
<keyword evidence="6" id="KW-0964">Secreted</keyword>
<evidence type="ECO:0000313" key="16">
    <source>
        <dbReference type="Proteomes" id="UP000284657"/>
    </source>
</evidence>
<dbReference type="SUPFAM" id="SSF51126">
    <property type="entry name" value="Pectin lyase-like"/>
    <property type="match status" value="1"/>
</dbReference>
<comment type="similarity">
    <text evidence="4">Belongs to the polysaccharide lyase 3 family.</text>
</comment>
<evidence type="ECO:0000313" key="15">
    <source>
        <dbReference type="Proteomes" id="UP000277300"/>
    </source>
</evidence>
<keyword evidence="7" id="KW-0732">Signal</keyword>
<evidence type="ECO:0000256" key="9">
    <source>
        <dbReference type="ARBA" id="ARBA00023239"/>
    </source>
</evidence>
<feature type="compositionally biased region" description="Basic and acidic residues" evidence="12">
    <location>
        <begin position="185"/>
        <end position="201"/>
    </location>
</feature>
<sequence>MAQYTNNDGVTQQQSTEAPGSSWDKGTDDKSTEAPKSSDDDNDNDDSGNSWAQAPVTSWGTVEYTEPYTIKAGEVFDGKMQTFDRSDITCSEGEGQKDTAVFLVEAGGTLKSAIIGKNQKEGATLSNIWVKSSKKTVKICQWSQGNADGEPTMLGDGPSGTLCQYSESDIHLNGDVSQAGGSSPIDEKSDDEKSDNEKSDGEQSDDDNTDSTQQQTSSDGDSAVQQEVSGEAAAWNSTSSDASTTTSTYKASPVTTGSPASVSKKCNIRRKRN</sequence>
<evidence type="ECO:0000256" key="7">
    <source>
        <dbReference type="ARBA" id="ARBA00022729"/>
    </source>
</evidence>
<comment type="caution">
    <text evidence="14">The sequence shown here is derived from an EMBL/GenBank/DDBJ whole genome shotgun (WGS) entry which is preliminary data.</text>
</comment>
<dbReference type="Proteomes" id="UP000277300">
    <property type="component" value="Unassembled WGS sequence"/>
</dbReference>
<comment type="catalytic activity">
    <reaction evidence="1">
        <text>Eliminative cleavage of (1-&gt;4)-alpha-D-galacturonan to give oligosaccharides with 4-deoxy-alpha-D-galact-4-enuronosyl groups at their non-reducing ends.</text>
        <dbReference type="EC" id="4.2.2.2"/>
    </reaction>
</comment>